<dbReference type="GO" id="GO:0005886">
    <property type="term" value="C:plasma membrane"/>
    <property type="evidence" value="ECO:0007669"/>
    <property type="project" value="UniProtKB-SubCell"/>
</dbReference>
<keyword evidence="4" id="KW-0997">Cell inner membrane</keyword>
<evidence type="ECO:0000256" key="5">
    <source>
        <dbReference type="ARBA" id="ARBA00022692"/>
    </source>
</evidence>
<dbReference type="PANTHER" id="PTHR39342">
    <property type="entry name" value="UPF0283 MEMBRANE PROTEIN YCJF"/>
    <property type="match status" value="1"/>
</dbReference>
<evidence type="ECO:0000256" key="6">
    <source>
        <dbReference type="ARBA" id="ARBA00022989"/>
    </source>
</evidence>
<dbReference type="STRING" id="121821.GCA_001870675_01099"/>
<gene>
    <name evidence="10" type="ORF">LY56_01688</name>
</gene>
<evidence type="ECO:0000256" key="3">
    <source>
        <dbReference type="ARBA" id="ARBA00022475"/>
    </source>
</evidence>
<comment type="caution">
    <text evidence="10">The sequence shown here is derived from an EMBL/GenBank/DDBJ whole genome shotgun (WGS) entry which is preliminary data.</text>
</comment>
<dbReference type="EMBL" id="QKZQ01000006">
    <property type="protein sequence ID" value="PZX45664.1"/>
    <property type="molecule type" value="Genomic_DNA"/>
</dbReference>
<dbReference type="Pfam" id="PF05128">
    <property type="entry name" value="DUF697"/>
    <property type="match status" value="1"/>
</dbReference>
<accession>A0A2W7QAJ0</accession>
<keyword evidence="5 9" id="KW-0812">Transmembrane</keyword>
<dbReference type="OrthoDB" id="9816060at2"/>
<evidence type="ECO:0000256" key="9">
    <source>
        <dbReference type="SAM" id="Phobius"/>
    </source>
</evidence>
<evidence type="ECO:0000256" key="7">
    <source>
        <dbReference type="ARBA" id="ARBA00023136"/>
    </source>
</evidence>
<evidence type="ECO:0000313" key="11">
    <source>
        <dbReference type="Proteomes" id="UP000249364"/>
    </source>
</evidence>
<dbReference type="AlphaFoldDB" id="A0A2W7QAJ0"/>
<keyword evidence="6 9" id="KW-1133">Transmembrane helix</keyword>
<proteinExistence type="inferred from homology"/>
<evidence type="ECO:0000256" key="8">
    <source>
        <dbReference type="SAM" id="MobiDB-lite"/>
    </source>
</evidence>
<keyword evidence="3" id="KW-1003">Cell membrane</keyword>
<keyword evidence="11" id="KW-1185">Reference proteome</keyword>
<organism evidence="10 11">
    <name type="scientific">Roseinatronobacter thiooxidans</name>
    <dbReference type="NCBI Taxonomy" id="121821"/>
    <lineage>
        <taxon>Bacteria</taxon>
        <taxon>Pseudomonadati</taxon>
        <taxon>Pseudomonadota</taxon>
        <taxon>Alphaproteobacteria</taxon>
        <taxon>Rhodobacterales</taxon>
        <taxon>Paracoccaceae</taxon>
        <taxon>Roseinatronobacter</taxon>
    </lineage>
</organism>
<dbReference type="InterPro" id="IPR021147">
    <property type="entry name" value="DUF697"/>
</dbReference>
<evidence type="ECO:0000256" key="1">
    <source>
        <dbReference type="ARBA" id="ARBA00004429"/>
    </source>
</evidence>
<feature type="region of interest" description="Disordered" evidence="8">
    <location>
        <begin position="1"/>
        <end position="32"/>
    </location>
</feature>
<reference evidence="10 11" key="1">
    <citation type="submission" date="2018-06" db="EMBL/GenBank/DDBJ databases">
        <title>Genomic Encyclopedia of Archaeal and Bacterial Type Strains, Phase II (KMG-II): from individual species to whole genera.</title>
        <authorList>
            <person name="Goeker M."/>
        </authorList>
    </citation>
    <scope>NUCLEOTIDE SEQUENCE [LARGE SCALE GENOMIC DNA]</scope>
    <source>
        <strain evidence="10 11">DSM 13087</strain>
    </source>
</reference>
<dbReference type="NCBIfam" id="TIGR01620">
    <property type="entry name" value="hyp_HI0043"/>
    <property type="match status" value="1"/>
</dbReference>
<keyword evidence="7 9" id="KW-0472">Membrane</keyword>
<dbReference type="PANTHER" id="PTHR39342:SF1">
    <property type="entry name" value="UPF0283 MEMBRANE PROTEIN YCJF"/>
    <property type="match status" value="1"/>
</dbReference>
<feature type="transmembrane region" description="Helical" evidence="9">
    <location>
        <begin position="201"/>
        <end position="220"/>
    </location>
</feature>
<evidence type="ECO:0000256" key="4">
    <source>
        <dbReference type="ARBA" id="ARBA00022519"/>
    </source>
</evidence>
<name>A0A2W7QAJ0_9RHOB</name>
<sequence length="334" mass="35687">MTKSKPLLIDLPDGAEFDPGTAPPPPDDDLPPPEGRAMQMALRAGRARLSLWARLGLSALAGFITLAASVAAWDFVTALVARNTALGYLALALLVVITGAALVLAWREWAGFRRLRQIDALRRHAAEARDQPSRAGAENVVLALNSFYSTRTDMAWPRARLTEMAPDQLDPDGLLALTETTLLAALDARARREVEAAARQVALLTALIPLALIDVLAALVTNLRMIRRIAEIYGGRAGTLGSLRLLRGVITHLLATGAVAVGEDMIGSVASGSVLSKFSRRFGEGVVNGALTARLGIAAMEICRPLPFQALPRPRTSHVMSRALSGVFDKTDRP</sequence>
<feature type="transmembrane region" description="Helical" evidence="9">
    <location>
        <begin position="85"/>
        <end position="106"/>
    </location>
</feature>
<feature type="transmembrane region" description="Helical" evidence="9">
    <location>
        <begin position="51"/>
        <end position="73"/>
    </location>
</feature>
<comment type="subcellular location">
    <subcellularLocation>
        <location evidence="1">Cell inner membrane</location>
        <topology evidence="1">Multi-pass membrane protein</topology>
    </subcellularLocation>
</comment>
<dbReference type="InterPro" id="IPR006507">
    <property type="entry name" value="UPF0283"/>
</dbReference>
<comment type="similarity">
    <text evidence="2">Belongs to the UPF0283 family.</text>
</comment>
<protein>
    <submittedName>
        <fullName evidence="10">Putative membrane protein</fullName>
    </submittedName>
</protein>
<dbReference type="Proteomes" id="UP000249364">
    <property type="component" value="Unassembled WGS sequence"/>
</dbReference>
<evidence type="ECO:0000313" key="10">
    <source>
        <dbReference type="EMBL" id="PZX45664.1"/>
    </source>
</evidence>
<evidence type="ECO:0000256" key="2">
    <source>
        <dbReference type="ARBA" id="ARBA00008255"/>
    </source>
</evidence>
<dbReference type="RefSeq" id="WP_071469884.1">
    <property type="nucleotide sequence ID" value="NZ_MEHT01000018.1"/>
</dbReference>